<evidence type="ECO:0008006" key="3">
    <source>
        <dbReference type="Google" id="ProtNLM"/>
    </source>
</evidence>
<keyword evidence="2" id="KW-1185">Reference proteome</keyword>
<evidence type="ECO:0000313" key="1">
    <source>
        <dbReference type="EMBL" id="MBP3957572.1"/>
    </source>
</evidence>
<protein>
    <recommendedName>
        <fullName evidence="3">SMI1/KNR4 family protein</fullName>
    </recommendedName>
</protein>
<comment type="caution">
    <text evidence="1">The sequence shown here is derived from an EMBL/GenBank/DDBJ whole genome shotgun (WGS) entry which is preliminary data.</text>
</comment>
<sequence length="97" mass="10625">MCYGGSQEESGRHFYPYYLDIAGNPFRPVPFSPSWLTSTTLALAARMYESRDFGAMPILADALQDAGCDSADVLDHCRGPGPHVRGCWVVDLVLGKE</sequence>
<reference evidence="1 2" key="1">
    <citation type="submission" date="2021-04" db="EMBL/GenBank/DDBJ databases">
        <authorList>
            <person name="Ivanova A."/>
        </authorList>
    </citation>
    <scope>NUCLEOTIDE SEQUENCE [LARGE SCALE GENOMIC DNA]</scope>
    <source>
        <strain evidence="1 2">G18</strain>
    </source>
</reference>
<dbReference type="EMBL" id="JAGKQQ010000001">
    <property type="protein sequence ID" value="MBP3957572.1"/>
    <property type="molecule type" value="Genomic_DNA"/>
</dbReference>
<proteinExistence type="predicted"/>
<gene>
    <name evidence="1" type="ORF">J8F10_20175</name>
</gene>
<organism evidence="1 2">
    <name type="scientific">Gemmata palustris</name>
    <dbReference type="NCBI Taxonomy" id="2822762"/>
    <lineage>
        <taxon>Bacteria</taxon>
        <taxon>Pseudomonadati</taxon>
        <taxon>Planctomycetota</taxon>
        <taxon>Planctomycetia</taxon>
        <taxon>Gemmatales</taxon>
        <taxon>Gemmataceae</taxon>
        <taxon>Gemmata</taxon>
    </lineage>
</organism>
<accession>A0ABS5BV12</accession>
<evidence type="ECO:0000313" key="2">
    <source>
        <dbReference type="Proteomes" id="UP000676565"/>
    </source>
</evidence>
<name>A0ABS5BV12_9BACT</name>
<dbReference type="Proteomes" id="UP000676565">
    <property type="component" value="Unassembled WGS sequence"/>
</dbReference>